<feature type="domain" description="Histidine kinase" evidence="8">
    <location>
        <begin position="231"/>
        <end position="444"/>
    </location>
</feature>
<dbReference type="InterPro" id="IPR036097">
    <property type="entry name" value="HisK_dim/P_sf"/>
</dbReference>
<dbReference type="Gene3D" id="3.30.450.20">
    <property type="entry name" value="PAS domain"/>
    <property type="match status" value="1"/>
</dbReference>
<dbReference type="InterPro" id="IPR036890">
    <property type="entry name" value="HATPase_C_sf"/>
</dbReference>
<dbReference type="InterPro" id="IPR004358">
    <property type="entry name" value="Sig_transdc_His_kin-like_C"/>
</dbReference>
<dbReference type="Proteomes" id="UP000313645">
    <property type="component" value="Unassembled WGS sequence"/>
</dbReference>
<dbReference type="Gene3D" id="3.30.565.10">
    <property type="entry name" value="Histidine kinase-like ATPase, C-terminal domain"/>
    <property type="match status" value="1"/>
</dbReference>
<reference evidence="11 12" key="1">
    <citation type="submission" date="2019-02" db="EMBL/GenBank/DDBJ databases">
        <title>Marinobacter halodurans sp. nov., a marine bacterium isolated from sea tidal flat.</title>
        <authorList>
            <person name="Yoo Y."/>
            <person name="Lee D.W."/>
            <person name="Kim B.S."/>
            <person name="Kim J.-J."/>
        </authorList>
    </citation>
    <scope>NUCLEOTIDE SEQUENCE [LARGE SCALE GENOMIC DNA]</scope>
    <source>
        <strain evidence="11 12">YJ-S3-2</strain>
    </source>
</reference>
<dbReference type="Pfam" id="PF00512">
    <property type="entry name" value="HisKA"/>
    <property type="match status" value="1"/>
</dbReference>
<dbReference type="InterPro" id="IPR000014">
    <property type="entry name" value="PAS"/>
</dbReference>
<evidence type="ECO:0000256" key="2">
    <source>
        <dbReference type="ARBA" id="ARBA00012438"/>
    </source>
</evidence>
<keyword evidence="12" id="KW-1185">Reference proteome</keyword>
<dbReference type="Gene3D" id="3.40.50.2300">
    <property type="match status" value="1"/>
</dbReference>
<accession>A0ABY1ZL67</accession>
<dbReference type="SMART" id="SM00387">
    <property type="entry name" value="HATPase_c"/>
    <property type="match status" value="1"/>
</dbReference>
<dbReference type="EC" id="2.7.13.3" evidence="2"/>
<dbReference type="PROSITE" id="PS50110">
    <property type="entry name" value="RESPONSE_REGULATORY"/>
    <property type="match status" value="1"/>
</dbReference>
<evidence type="ECO:0000256" key="3">
    <source>
        <dbReference type="ARBA" id="ARBA00022553"/>
    </source>
</evidence>
<evidence type="ECO:0000256" key="4">
    <source>
        <dbReference type="ARBA" id="ARBA00022679"/>
    </source>
</evidence>
<dbReference type="SUPFAM" id="SSF55874">
    <property type="entry name" value="ATPase domain of HSP90 chaperone/DNA topoisomerase II/histidine kinase"/>
    <property type="match status" value="1"/>
</dbReference>
<dbReference type="PANTHER" id="PTHR43047">
    <property type="entry name" value="TWO-COMPONENT HISTIDINE PROTEIN KINASE"/>
    <property type="match status" value="1"/>
</dbReference>
<keyword evidence="7" id="KW-0175">Coiled coil</keyword>
<comment type="caution">
    <text evidence="11">The sequence shown here is derived from an EMBL/GenBank/DDBJ whole genome shotgun (WGS) entry which is preliminary data.</text>
</comment>
<dbReference type="Pfam" id="PF13188">
    <property type="entry name" value="PAS_8"/>
    <property type="match status" value="1"/>
</dbReference>
<feature type="domain" description="Response regulatory" evidence="9">
    <location>
        <begin position="468"/>
        <end position="585"/>
    </location>
</feature>
<evidence type="ECO:0000313" key="12">
    <source>
        <dbReference type="Proteomes" id="UP000313645"/>
    </source>
</evidence>
<dbReference type="Gene3D" id="1.10.287.130">
    <property type="match status" value="1"/>
</dbReference>
<evidence type="ECO:0000256" key="6">
    <source>
        <dbReference type="PROSITE-ProRule" id="PRU00169"/>
    </source>
</evidence>
<evidence type="ECO:0000259" key="9">
    <source>
        <dbReference type="PROSITE" id="PS50110"/>
    </source>
</evidence>
<evidence type="ECO:0000259" key="10">
    <source>
        <dbReference type="PROSITE" id="PS50113"/>
    </source>
</evidence>
<organism evidence="11 12">
    <name type="scientific">Marinobacter halodurans</name>
    <dbReference type="NCBI Taxonomy" id="2528979"/>
    <lineage>
        <taxon>Bacteria</taxon>
        <taxon>Pseudomonadati</taxon>
        <taxon>Pseudomonadota</taxon>
        <taxon>Gammaproteobacteria</taxon>
        <taxon>Pseudomonadales</taxon>
        <taxon>Marinobacteraceae</taxon>
        <taxon>Marinobacter</taxon>
    </lineage>
</organism>
<proteinExistence type="predicted"/>
<dbReference type="CDD" id="cd00156">
    <property type="entry name" value="REC"/>
    <property type="match status" value="1"/>
</dbReference>
<dbReference type="PANTHER" id="PTHR43047:SF9">
    <property type="entry name" value="HISTIDINE KINASE"/>
    <property type="match status" value="1"/>
</dbReference>
<dbReference type="SUPFAM" id="SSF55785">
    <property type="entry name" value="PYP-like sensor domain (PAS domain)"/>
    <property type="match status" value="1"/>
</dbReference>
<dbReference type="PRINTS" id="PR00344">
    <property type="entry name" value="BCTRLSENSOR"/>
</dbReference>
<evidence type="ECO:0000259" key="8">
    <source>
        <dbReference type="PROSITE" id="PS50109"/>
    </source>
</evidence>
<dbReference type="InterPro" id="IPR005467">
    <property type="entry name" value="His_kinase_dom"/>
</dbReference>
<dbReference type="PROSITE" id="PS50113">
    <property type="entry name" value="PAC"/>
    <property type="match status" value="1"/>
</dbReference>
<dbReference type="Pfam" id="PF02518">
    <property type="entry name" value="HATPase_c"/>
    <property type="match status" value="1"/>
</dbReference>
<keyword evidence="3 6" id="KW-0597">Phosphoprotein</keyword>
<feature type="modified residue" description="4-aspartylphosphate" evidence="6">
    <location>
        <position position="519"/>
    </location>
</feature>
<dbReference type="PROSITE" id="PS50109">
    <property type="entry name" value="HIS_KIN"/>
    <property type="match status" value="1"/>
</dbReference>
<dbReference type="InterPro" id="IPR003661">
    <property type="entry name" value="HisK_dim/P_dom"/>
</dbReference>
<dbReference type="CDD" id="cd00082">
    <property type="entry name" value="HisKA"/>
    <property type="match status" value="1"/>
</dbReference>
<protein>
    <recommendedName>
        <fullName evidence="2">histidine kinase</fullName>
        <ecNumber evidence="2">2.7.13.3</ecNumber>
    </recommendedName>
</protein>
<feature type="coiled-coil region" evidence="7">
    <location>
        <begin position="158"/>
        <end position="224"/>
    </location>
</feature>
<dbReference type="NCBIfam" id="TIGR00229">
    <property type="entry name" value="sensory_box"/>
    <property type="match status" value="1"/>
</dbReference>
<dbReference type="InterPro" id="IPR035965">
    <property type="entry name" value="PAS-like_dom_sf"/>
</dbReference>
<dbReference type="Pfam" id="PF00072">
    <property type="entry name" value="Response_reg"/>
    <property type="match status" value="1"/>
</dbReference>
<keyword evidence="4" id="KW-0808">Transferase</keyword>
<evidence type="ECO:0000256" key="7">
    <source>
        <dbReference type="SAM" id="Coils"/>
    </source>
</evidence>
<name>A0ABY1ZL67_9GAMM</name>
<sequence>MKKPSDTETPAPDSDGHYNVEDLLGLGSHSARKSHYPALLERIAELEAERNRYKWLFDNALHGIFQGDLRGGLLSCNPAMAQMCGYESPGELVQSIVRLREQLFCSVRDFDHVRLSLLSEGQVRARELSLLRRDGQAVDVALTLLRRPDLGPEVVEAFVADITERQQARRRLEELNQELEARVKDRTRELREANTGLRREIEEREKIERELVVAIQSAEEANRSKDKYLAAASHDLLQPLNAARLLVSTLQDRPLPAEESGLINRVHRALEGAEDLLADLLDISKLDQQAIKPDLTYVDVDDLIGGLAGEFEPVAENAGLRLQVRSRPGIVHTDARMMTRILRNLLTNAFRYTETGGVFLNVRPRGGELHLEVWDSGVGIPADRLEDIFREFHQLSAPHTGGRKGVGLGLAIVDRMVRMLGHRIEVTSRPGVGSRFTVIVPQAAASQGQPPARAAALAMEPHSLAGRRVLVIDNEPEILVSMRALLEQWGCDVQTAENAEMAVAMQQADSIAPEAVLADYHLNDERTGCEAIYTLRRHLQRDVPAAIITADRSDACRRFLKTQYFPVLNKPVKPNRLRALLTSLLS</sequence>
<evidence type="ECO:0000256" key="5">
    <source>
        <dbReference type="ARBA" id="ARBA00022777"/>
    </source>
</evidence>
<dbReference type="RefSeq" id="WP_131482883.1">
    <property type="nucleotide sequence ID" value="NZ_SJDL01000027.1"/>
</dbReference>
<dbReference type="CDD" id="cd00130">
    <property type="entry name" value="PAS"/>
    <property type="match status" value="1"/>
</dbReference>
<evidence type="ECO:0000313" key="11">
    <source>
        <dbReference type="EMBL" id="TBW52540.1"/>
    </source>
</evidence>
<dbReference type="SUPFAM" id="SSF47384">
    <property type="entry name" value="Homodimeric domain of signal transducing histidine kinase"/>
    <property type="match status" value="1"/>
</dbReference>
<dbReference type="SMART" id="SM00388">
    <property type="entry name" value="HisKA"/>
    <property type="match status" value="1"/>
</dbReference>
<feature type="domain" description="PAC" evidence="10">
    <location>
        <begin position="124"/>
        <end position="174"/>
    </location>
</feature>
<dbReference type="InterPro" id="IPR003594">
    <property type="entry name" value="HATPase_dom"/>
</dbReference>
<dbReference type="NCBIfam" id="NF041832">
    <property type="entry name" value="near_NosP_CTERM"/>
    <property type="match status" value="1"/>
</dbReference>
<dbReference type="SMART" id="SM00448">
    <property type="entry name" value="REC"/>
    <property type="match status" value="1"/>
</dbReference>
<keyword evidence="5" id="KW-0418">Kinase</keyword>
<gene>
    <name evidence="11" type="ORF">EZI54_15980</name>
</gene>
<comment type="catalytic activity">
    <reaction evidence="1">
        <text>ATP + protein L-histidine = ADP + protein N-phospho-L-histidine.</text>
        <dbReference type="EC" id="2.7.13.3"/>
    </reaction>
</comment>
<evidence type="ECO:0000256" key="1">
    <source>
        <dbReference type="ARBA" id="ARBA00000085"/>
    </source>
</evidence>
<dbReference type="EMBL" id="SJDL01000027">
    <property type="protein sequence ID" value="TBW52540.1"/>
    <property type="molecule type" value="Genomic_DNA"/>
</dbReference>
<dbReference type="InterPro" id="IPR000700">
    <property type="entry name" value="PAS-assoc_C"/>
</dbReference>
<dbReference type="SUPFAM" id="SSF52172">
    <property type="entry name" value="CheY-like"/>
    <property type="match status" value="1"/>
</dbReference>
<dbReference type="InterPro" id="IPR001789">
    <property type="entry name" value="Sig_transdc_resp-reg_receiver"/>
</dbReference>
<dbReference type="InterPro" id="IPR011006">
    <property type="entry name" value="CheY-like_superfamily"/>
</dbReference>